<dbReference type="STRING" id="1164594.SAMN05216204_102157"/>
<evidence type="ECO:0000256" key="7">
    <source>
        <dbReference type="RuleBase" id="RU363032"/>
    </source>
</evidence>
<evidence type="ECO:0000256" key="4">
    <source>
        <dbReference type="ARBA" id="ARBA00022692"/>
    </source>
</evidence>
<feature type="transmembrane region" description="Helical" evidence="7">
    <location>
        <begin position="252"/>
        <end position="273"/>
    </location>
</feature>
<evidence type="ECO:0000256" key="3">
    <source>
        <dbReference type="ARBA" id="ARBA00022475"/>
    </source>
</evidence>
<dbReference type="PANTHER" id="PTHR30043:SF1">
    <property type="entry name" value="ABC TRANSPORT SYSTEM PERMEASE PROTEIN P69"/>
    <property type="match status" value="1"/>
</dbReference>
<evidence type="ECO:0000256" key="5">
    <source>
        <dbReference type="ARBA" id="ARBA00022989"/>
    </source>
</evidence>
<feature type="domain" description="ABC transmembrane type-1" evidence="8">
    <location>
        <begin position="76"/>
        <end position="270"/>
    </location>
</feature>
<evidence type="ECO:0000256" key="1">
    <source>
        <dbReference type="ARBA" id="ARBA00004651"/>
    </source>
</evidence>
<dbReference type="OrthoDB" id="8557224at2"/>
<dbReference type="RefSeq" id="WP_091870744.1">
    <property type="nucleotide sequence ID" value="NZ_FOLD01000002.1"/>
</dbReference>
<dbReference type="GO" id="GO:0005886">
    <property type="term" value="C:plasma membrane"/>
    <property type="evidence" value="ECO:0007669"/>
    <property type="project" value="UniProtKB-SubCell"/>
</dbReference>
<dbReference type="InterPro" id="IPR000515">
    <property type="entry name" value="MetI-like"/>
</dbReference>
<gene>
    <name evidence="9" type="ORF">SAMN05216204_102157</name>
</gene>
<name>A0A1I1EKP4_9BURK</name>
<evidence type="ECO:0000313" key="9">
    <source>
        <dbReference type="EMBL" id="SFB87685.1"/>
    </source>
</evidence>
<keyword evidence="3" id="KW-1003">Cell membrane</keyword>
<dbReference type="AlphaFoldDB" id="A0A1I1EKP4"/>
<dbReference type="EMBL" id="FOLD01000002">
    <property type="protein sequence ID" value="SFB87685.1"/>
    <property type="molecule type" value="Genomic_DNA"/>
</dbReference>
<dbReference type="GO" id="GO:0055085">
    <property type="term" value="P:transmembrane transport"/>
    <property type="evidence" value="ECO:0007669"/>
    <property type="project" value="InterPro"/>
</dbReference>
<keyword evidence="10" id="KW-1185">Reference proteome</keyword>
<keyword evidence="5 7" id="KW-1133">Transmembrane helix</keyword>
<comment type="similarity">
    <text evidence="7">Belongs to the binding-protein-dependent transport system permease family.</text>
</comment>
<dbReference type="InterPro" id="IPR035906">
    <property type="entry name" value="MetI-like_sf"/>
</dbReference>
<comment type="subcellular location">
    <subcellularLocation>
        <location evidence="1 7">Cell membrane</location>
        <topology evidence="1 7">Multi-pass membrane protein</topology>
    </subcellularLocation>
</comment>
<evidence type="ECO:0000259" key="8">
    <source>
        <dbReference type="PROSITE" id="PS50928"/>
    </source>
</evidence>
<dbReference type="Proteomes" id="UP000198639">
    <property type="component" value="Unassembled WGS sequence"/>
</dbReference>
<dbReference type="Gene3D" id="1.10.3720.10">
    <property type="entry name" value="MetI-like"/>
    <property type="match status" value="1"/>
</dbReference>
<evidence type="ECO:0000256" key="2">
    <source>
        <dbReference type="ARBA" id="ARBA00022448"/>
    </source>
</evidence>
<dbReference type="PANTHER" id="PTHR30043">
    <property type="entry name" value="PHOSPHONATES TRANSPORT SYSTEM PERMEASE PROTEIN"/>
    <property type="match status" value="1"/>
</dbReference>
<accession>A0A1I1EKP4</accession>
<protein>
    <submittedName>
        <fullName evidence="9">Phosphonate transport system permease protein</fullName>
    </submittedName>
</protein>
<evidence type="ECO:0000313" key="10">
    <source>
        <dbReference type="Proteomes" id="UP000198639"/>
    </source>
</evidence>
<proteinExistence type="inferred from homology"/>
<keyword evidence="6 7" id="KW-0472">Membrane</keyword>
<keyword evidence="2 7" id="KW-0813">Transport</keyword>
<sequence length="278" mass="29710">MPAALAPTRHPDPAWRGRVIATVAGLLLLWPMLTASEFKPWILFDPQSLRAAGMFLSDFLRPATGAEFLAMVLRETWQTVAIATAGLTLALLGAIPATFIITERLSISTLGTGRMRPAAMLVRQLLRWVLVLLRSVPELVWALLFVRIVGLGPTAGVLAIALTYCGMLAKVYAEILESSSAHATDALLAGGSGRISALLFGALPDSAAELVSYTVYRWECAIRGSAVMGFVGAGGLGQRMDESTKMMAGGEVSTMLIMFVLLVALADLVSKLLRRRLG</sequence>
<reference evidence="10" key="1">
    <citation type="submission" date="2016-10" db="EMBL/GenBank/DDBJ databases">
        <authorList>
            <person name="Varghese N."/>
            <person name="Submissions S."/>
        </authorList>
    </citation>
    <scope>NUCLEOTIDE SEQUENCE [LARGE SCALE GENOMIC DNA]</scope>
    <source>
        <strain evidence="10">CGMCC 1.12041</strain>
    </source>
</reference>
<dbReference type="SUPFAM" id="SSF161098">
    <property type="entry name" value="MetI-like"/>
    <property type="match status" value="1"/>
</dbReference>
<keyword evidence="4 7" id="KW-0812">Transmembrane</keyword>
<feature type="transmembrane region" description="Helical" evidence="7">
    <location>
        <begin position="80"/>
        <end position="105"/>
    </location>
</feature>
<dbReference type="PROSITE" id="PS50928">
    <property type="entry name" value="ABC_TM1"/>
    <property type="match status" value="1"/>
</dbReference>
<dbReference type="Pfam" id="PF00528">
    <property type="entry name" value="BPD_transp_1"/>
    <property type="match status" value="1"/>
</dbReference>
<organism evidence="9 10">
    <name type="scientific">Massilia yuzhufengensis</name>
    <dbReference type="NCBI Taxonomy" id="1164594"/>
    <lineage>
        <taxon>Bacteria</taxon>
        <taxon>Pseudomonadati</taxon>
        <taxon>Pseudomonadota</taxon>
        <taxon>Betaproteobacteria</taxon>
        <taxon>Burkholderiales</taxon>
        <taxon>Oxalobacteraceae</taxon>
        <taxon>Telluria group</taxon>
        <taxon>Massilia</taxon>
    </lineage>
</organism>
<evidence type="ECO:0000256" key="6">
    <source>
        <dbReference type="ARBA" id="ARBA00023136"/>
    </source>
</evidence>